<dbReference type="EMBL" id="LAZR01000205">
    <property type="protein sequence ID" value="KKN82107.1"/>
    <property type="molecule type" value="Genomic_DNA"/>
</dbReference>
<organism evidence="1">
    <name type="scientific">marine sediment metagenome</name>
    <dbReference type="NCBI Taxonomy" id="412755"/>
    <lineage>
        <taxon>unclassified sequences</taxon>
        <taxon>metagenomes</taxon>
        <taxon>ecological metagenomes</taxon>
    </lineage>
</organism>
<proteinExistence type="predicted"/>
<name>A0A0F9U474_9ZZZZ</name>
<sequence length="29" mass="2981">MLTPGLAQASITPPVGVEISGYAFGLFED</sequence>
<gene>
    <name evidence="1" type="ORF">LCGC14_0312190</name>
</gene>
<reference evidence="1" key="1">
    <citation type="journal article" date="2015" name="Nature">
        <title>Complex archaea that bridge the gap between prokaryotes and eukaryotes.</title>
        <authorList>
            <person name="Spang A."/>
            <person name="Saw J.H."/>
            <person name="Jorgensen S.L."/>
            <person name="Zaremba-Niedzwiedzka K."/>
            <person name="Martijn J."/>
            <person name="Lind A.E."/>
            <person name="van Eijk R."/>
            <person name="Schleper C."/>
            <person name="Guy L."/>
            <person name="Ettema T.J."/>
        </authorList>
    </citation>
    <scope>NUCLEOTIDE SEQUENCE</scope>
</reference>
<accession>A0A0F9U474</accession>
<protein>
    <submittedName>
        <fullName evidence="1">Uncharacterized protein</fullName>
    </submittedName>
</protein>
<comment type="caution">
    <text evidence="1">The sequence shown here is derived from an EMBL/GenBank/DDBJ whole genome shotgun (WGS) entry which is preliminary data.</text>
</comment>
<evidence type="ECO:0000313" key="1">
    <source>
        <dbReference type="EMBL" id="KKN82107.1"/>
    </source>
</evidence>
<dbReference type="AlphaFoldDB" id="A0A0F9U474"/>